<evidence type="ECO:0000256" key="8">
    <source>
        <dbReference type="ARBA" id="ARBA00022741"/>
    </source>
</evidence>
<evidence type="ECO:0000256" key="1">
    <source>
        <dbReference type="ARBA" id="ARBA00004167"/>
    </source>
</evidence>
<proteinExistence type="predicted"/>
<evidence type="ECO:0000256" key="13">
    <source>
        <dbReference type="ARBA" id="ARBA00023170"/>
    </source>
</evidence>
<evidence type="ECO:0000256" key="3">
    <source>
        <dbReference type="ARBA" id="ARBA00022553"/>
    </source>
</evidence>
<feature type="domain" description="Gnk2-homologous" evidence="18">
    <location>
        <begin position="567"/>
        <end position="673"/>
    </location>
</feature>
<keyword evidence="5 16" id="KW-0812">Transmembrane</keyword>
<feature type="binding site" evidence="15">
    <location>
        <position position="885"/>
    </location>
    <ligand>
        <name>ATP</name>
        <dbReference type="ChEBI" id="CHEBI:30616"/>
    </ligand>
</feature>
<dbReference type="FunFam" id="3.30.430.20:FF:000007">
    <property type="entry name" value="Cysteine-rich receptor-like protein kinase 11"/>
    <property type="match status" value="2"/>
</dbReference>
<dbReference type="InterPro" id="IPR002902">
    <property type="entry name" value="GNK2"/>
</dbReference>
<dbReference type="PROSITE" id="PS00108">
    <property type="entry name" value="PROTEIN_KINASE_ST"/>
    <property type="match status" value="2"/>
</dbReference>
<evidence type="ECO:0000256" key="11">
    <source>
        <dbReference type="ARBA" id="ARBA00022989"/>
    </source>
</evidence>
<evidence type="ECO:0000256" key="2">
    <source>
        <dbReference type="ARBA" id="ARBA00022527"/>
    </source>
</evidence>
<keyword evidence="2" id="KW-0723">Serine/threonine-protein kinase</keyword>
<evidence type="ECO:0000256" key="15">
    <source>
        <dbReference type="PROSITE-ProRule" id="PRU10141"/>
    </source>
</evidence>
<evidence type="ECO:0000256" key="6">
    <source>
        <dbReference type="ARBA" id="ARBA00022729"/>
    </source>
</evidence>
<dbReference type="InterPro" id="IPR008271">
    <property type="entry name" value="Ser/Thr_kinase_AS"/>
</dbReference>
<dbReference type="PANTHER" id="PTHR27002:SF989">
    <property type="entry name" value="CYSTEINE-RICH RECEPTOR-LIKE PROTEIN KINASE 18"/>
    <property type="match status" value="1"/>
</dbReference>
<dbReference type="Pfam" id="PF01657">
    <property type="entry name" value="Stress-antifung"/>
    <property type="match status" value="4"/>
</dbReference>
<feature type="domain" description="Protein kinase" evidence="17">
    <location>
        <begin position="857"/>
        <end position="1129"/>
    </location>
</feature>
<dbReference type="InterPro" id="IPR011009">
    <property type="entry name" value="Kinase-like_dom_sf"/>
</dbReference>
<keyword evidence="7" id="KW-0677">Repeat</keyword>
<comment type="subcellular location">
    <subcellularLocation>
        <location evidence="1">Membrane</location>
        <topology evidence="1">Single-pass membrane protein</topology>
    </subcellularLocation>
</comment>
<evidence type="ECO:0000259" key="18">
    <source>
        <dbReference type="PROSITE" id="PS51473"/>
    </source>
</evidence>
<feature type="domain" description="Gnk2-homologous" evidence="18">
    <location>
        <begin position="59"/>
        <end position="174"/>
    </location>
</feature>
<dbReference type="Proteomes" id="UP000886595">
    <property type="component" value="Unassembled WGS sequence"/>
</dbReference>
<protein>
    <submittedName>
        <fullName evidence="19">Uncharacterized protein</fullName>
    </submittedName>
</protein>
<feature type="transmembrane region" description="Helical" evidence="16">
    <location>
        <begin position="219"/>
        <end position="241"/>
    </location>
</feature>
<dbReference type="PROSITE" id="PS50011">
    <property type="entry name" value="PROTEIN_KINASE_DOM"/>
    <property type="match status" value="2"/>
</dbReference>
<keyword evidence="12 16" id="KW-0472">Membrane</keyword>
<accession>A0A8X7RPB4</accession>
<keyword evidence="10 15" id="KW-0067">ATP-binding</keyword>
<dbReference type="InterPro" id="IPR001245">
    <property type="entry name" value="Ser-Thr/Tyr_kinase_cat_dom"/>
</dbReference>
<dbReference type="PROSITE" id="PS00107">
    <property type="entry name" value="PROTEIN_KINASE_ATP"/>
    <property type="match status" value="2"/>
</dbReference>
<feature type="domain" description="Gnk2-homologous" evidence="18">
    <location>
        <begin position="679"/>
        <end position="792"/>
    </location>
</feature>
<evidence type="ECO:0000256" key="4">
    <source>
        <dbReference type="ARBA" id="ARBA00022679"/>
    </source>
</evidence>
<dbReference type="Gene3D" id="3.30.200.20">
    <property type="entry name" value="Phosphorylase Kinase, domain 1"/>
    <property type="match status" value="2"/>
</dbReference>
<evidence type="ECO:0000256" key="5">
    <source>
        <dbReference type="ARBA" id="ARBA00022692"/>
    </source>
</evidence>
<evidence type="ECO:0000256" key="16">
    <source>
        <dbReference type="SAM" id="Phobius"/>
    </source>
</evidence>
<feature type="domain" description="Gnk2-homologous" evidence="18">
    <location>
        <begin position="1"/>
        <end position="53"/>
    </location>
</feature>
<dbReference type="Gene3D" id="3.30.430.20">
    <property type="entry name" value="Gnk2 domain, C-X8-C-X2-C motif"/>
    <property type="match status" value="4"/>
</dbReference>
<dbReference type="CDD" id="cd23509">
    <property type="entry name" value="Gnk2-like"/>
    <property type="match status" value="4"/>
</dbReference>
<dbReference type="SUPFAM" id="SSF56112">
    <property type="entry name" value="Protein kinase-like (PK-like)"/>
    <property type="match status" value="2"/>
</dbReference>
<evidence type="ECO:0000256" key="10">
    <source>
        <dbReference type="ARBA" id="ARBA00022840"/>
    </source>
</evidence>
<dbReference type="GO" id="GO:0005886">
    <property type="term" value="C:plasma membrane"/>
    <property type="evidence" value="ECO:0007669"/>
    <property type="project" value="TreeGrafter"/>
</dbReference>
<dbReference type="InterPro" id="IPR038408">
    <property type="entry name" value="GNK2_sf"/>
</dbReference>
<keyword evidence="20" id="KW-1185">Reference proteome</keyword>
<dbReference type="Gene3D" id="1.10.510.10">
    <property type="entry name" value="Transferase(Phosphotransferase) domain 1"/>
    <property type="match status" value="2"/>
</dbReference>
<comment type="caution">
    <text evidence="19">The sequence shown here is derived from an EMBL/GenBank/DDBJ whole genome shotgun (WGS) entry which is preliminary data.</text>
</comment>
<keyword evidence="6" id="KW-0732">Signal</keyword>
<keyword evidence="11 16" id="KW-1133">Transmembrane helix</keyword>
<feature type="binding site" evidence="15">
    <location>
        <position position="301"/>
    </location>
    <ligand>
        <name>ATP</name>
        <dbReference type="ChEBI" id="CHEBI:30616"/>
    </ligand>
</feature>
<evidence type="ECO:0000313" key="19">
    <source>
        <dbReference type="EMBL" id="KAG2291613.1"/>
    </source>
</evidence>
<dbReference type="PANTHER" id="PTHR27002">
    <property type="entry name" value="RECEPTOR-LIKE SERINE/THREONINE-PROTEIN KINASE SD1-8"/>
    <property type="match status" value="1"/>
</dbReference>
<keyword evidence="13" id="KW-0675">Receptor</keyword>
<dbReference type="Pfam" id="PF07714">
    <property type="entry name" value="PK_Tyr_Ser-Thr"/>
    <property type="match status" value="2"/>
</dbReference>
<dbReference type="EMBL" id="JAAMPC010000009">
    <property type="protein sequence ID" value="KAG2291613.1"/>
    <property type="molecule type" value="Genomic_DNA"/>
</dbReference>
<dbReference type="InterPro" id="IPR000719">
    <property type="entry name" value="Prot_kinase_dom"/>
</dbReference>
<feature type="domain" description="Protein kinase" evidence="17">
    <location>
        <begin position="273"/>
        <end position="545"/>
    </location>
</feature>
<dbReference type="PROSITE" id="PS51473">
    <property type="entry name" value="GNK2"/>
    <property type="match status" value="4"/>
</dbReference>
<evidence type="ECO:0000256" key="9">
    <source>
        <dbReference type="ARBA" id="ARBA00022777"/>
    </source>
</evidence>
<keyword evidence="3" id="KW-0597">Phosphoprotein</keyword>
<dbReference type="FunFam" id="3.30.200.20:FF:000959">
    <property type="entry name" value="Cysteine-rich receptor-like protein kinase 17"/>
    <property type="match status" value="2"/>
</dbReference>
<evidence type="ECO:0000256" key="12">
    <source>
        <dbReference type="ARBA" id="ARBA00023136"/>
    </source>
</evidence>
<dbReference type="SMART" id="SM00220">
    <property type="entry name" value="S_TKc"/>
    <property type="match status" value="2"/>
</dbReference>
<keyword evidence="4" id="KW-0808">Transferase</keyword>
<name>A0A8X7RPB4_BRACI</name>
<dbReference type="InterPro" id="IPR017441">
    <property type="entry name" value="Protein_kinase_ATP_BS"/>
</dbReference>
<evidence type="ECO:0000259" key="17">
    <source>
        <dbReference type="PROSITE" id="PS50011"/>
    </source>
</evidence>
<dbReference type="CDD" id="cd14066">
    <property type="entry name" value="STKc_IRAK"/>
    <property type="match status" value="2"/>
</dbReference>
<evidence type="ECO:0000256" key="7">
    <source>
        <dbReference type="ARBA" id="ARBA00022737"/>
    </source>
</evidence>
<dbReference type="AlphaFoldDB" id="A0A8X7RPB4"/>
<gene>
    <name evidence="19" type="ORF">Bca52824_038282</name>
</gene>
<sequence length="1184" mass="132682">MGMCAPGAEPNVCSQCIETASDGLLQNCQNQVDAFSWSGDKTLCLVRYTNRSFSGLLGMEPRGAIASTADTNLNQTYFDSVWTKLMFGMISNISSSSSAGNNASKYYAGEDDVVQLPDFRNISALMQCTPDVSSEDCDVCLRTNVIDYQTCCRRRQGGVISRPSCFFRWELYPFIGASDLIFLQPSTPPSLTPSPVSKEPSLTVPSHVSKKDTRISGGVIAAIVVAVLVAIILITLGVVILKRRKKKQEIELPNPTESIQFDLSTIEAATNNFSERNKLGEGGFGEVYKGMLMNGTEVAVKRLSKTSGQGEVEFKNEVIVVAKLQHRNLVRLLGFSLQGDEKLLVYEFVPNKSLNYFLFDSKKRTQLDWTVRRNIIGEITRGILYLHQDSRLKIIHRDLKASNILLDADMNPKIADFGMARIFGINQTVANTSKVVGTFGYMPPEYVANGQFSAKSDVYSFGVLILEIISGKKNSSFYQMEGLVNNLVTYVWRLWESKSLHELVDPGIRDNCKSDEVIRYIHIGLLCVQENPVDRPTMSTIHQMLTISSIALPLPLPPGFFCSNEPRSNPLAQGLEPGQWNSNPYAMNRRLINVTLASNVTVHDGNFYGWMGLDPDIVYAVGMCSPGAGPEACSQCIQDTSDSLLKSCPNQTDSFTWLGEEFLCLVHYSRKPFSGVLILEPSKVLYNSVDIEKENLKEFDSVWDELMSRTMTSLVRNNLSTPTSKYYENEIAPVPGYKNISVLMQCTPDVSSEDCKLCLEKSVDYYKTLHHGKRGGIVLRPSCFLRWELYTFSGSLLFSRERESKKLIFQVSFLFLFKSLTDILTLRNFFTNLMLVLKIAESVQFDLKTIEAATSNFSASNKLGQGGFGEVYKGMLMNGTEVAVKRLSKTSRQGEVEFKNEVVVVAKLQHRNLVKLLGFSLQGEEKLLVYEFIPNKSLDYFLFDPKKRIQLDWTMRCNIIGGITRGILYLHQDSRLKIIHRDLKASNILLDSDMNPKIADFGMAKIFGMDQNVANTSRVVGTFGYMPPEYVTHGQFSIKSDVYSFGVLILEIISGKKNSSFYQMEGLVNNLVTYVWRLWENKSLHELIDPVIREESKRDEVIRYIHIGLLCVQENSAERPTMSRIHQMLTTSSITLDVPLPPGFLFRNGPQSNPLAQRLEPGEPTSMSFACSLDEATITDVSPR</sequence>
<dbReference type="GO" id="GO:0004674">
    <property type="term" value="F:protein serine/threonine kinase activity"/>
    <property type="evidence" value="ECO:0007669"/>
    <property type="project" value="UniProtKB-KW"/>
</dbReference>
<organism evidence="19 20">
    <name type="scientific">Brassica carinata</name>
    <name type="common">Ethiopian mustard</name>
    <name type="synonym">Abyssinian cabbage</name>
    <dbReference type="NCBI Taxonomy" id="52824"/>
    <lineage>
        <taxon>Eukaryota</taxon>
        <taxon>Viridiplantae</taxon>
        <taxon>Streptophyta</taxon>
        <taxon>Embryophyta</taxon>
        <taxon>Tracheophyta</taxon>
        <taxon>Spermatophyta</taxon>
        <taxon>Magnoliopsida</taxon>
        <taxon>eudicotyledons</taxon>
        <taxon>Gunneridae</taxon>
        <taxon>Pentapetalae</taxon>
        <taxon>rosids</taxon>
        <taxon>malvids</taxon>
        <taxon>Brassicales</taxon>
        <taxon>Brassicaceae</taxon>
        <taxon>Brassiceae</taxon>
        <taxon>Brassica</taxon>
    </lineage>
</organism>
<evidence type="ECO:0000313" key="20">
    <source>
        <dbReference type="Proteomes" id="UP000886595"/>
    </source>
</evidence>
<keyword evidence="14" id="KW-0325">Glycoprotein</keyword>
<keyword evidence="8 15" id="KW-0547">Nucleotide-binding</keyword>
<dbReference type="GO" id="GO:0005524">
    <property type="term" value="F:ATP binding"/>
    <property type="evidence" value="ECO:0007669"/>
    <property type="project" value="UniProtKB-UniRule"/>
</dbReference>
<dbReference type="FunFam" id="1.10.510.10:FF:000129">
    <property type="entry name" value="cysteine-rich receptor-like protein kinase 10"/>
    <property type="match status" value="2"/>
</dbReference>
<keyword evidence="9" id="KW-0418">Kinase</keyword>
<evidence type="ECO:0000256" key="14">
    <source>
        <dbReference type="ARBA" id="ARBA00023180"/>
    </source>
</evidence>
<dbReference type="GO" id="GO:0042742">
    <property type="term" value="P:defense response to bacterium"/>
    <property type="evidence" value="ECO:0007669"/>
    <property type="project" value="TreeGrafter"/>
</dbReference>
<reference evidence="19 20" key="1">
    <citation type="submission" date="2020-02" db="EMBL/GenBank/DDBJ databases">
        <authorList>
            <person name="Ma Q."/>
            <person name="Huang Y."/>
            <person name="Song X."/>
            <person name="Pei D."/>
        </authorList>
    </citation>
    <scope>NUCLEOTIDE SEQUENCE [LARGE SCALE GENOMIC DNA]</scope>
    <source>
        <strain evidence="19">Sxm20200214</strain>
        <tissue evidence="19">Leaf</tissue>
    </source>
</reference>
<dbReference type="OrthoDB" id="688481at2759"/>